<dbReference type="Gene3D" id="3.40.720.10">
    <property type="entry name" value="Alkaline Phosphatase, subunit A"/>
    <property type="match status" value="1"/>
</dbReference>
<feature type="transmembrane region" description="Helical" evidence="1">
    <location>
        <begin position="52"/>
        <end position="71"/>
    </location>
</feature>
<dbReference type="SUPFAM" id="SSF53649">
    <property type="entry name" value="Alkaline phosphatase-like"/>
    <property type="match status" value="1"/>
</dbReference>
<dbReference type="EMBL" id="JBJUIK010000003">
    <property type="protein sequence ID" value="KAL3532608.1"/>
    <property type="molecule type" value="Genomic_DNA"/>
</dbReference>
<accession>A0ABD3ANH1</accession>
<name>A0ABD3ANH1_9GENT</name>
<dbReference type="PANTHER" id="PTHR10151">
    <property type="entry name" value="ECTONUCLEOTIDE PYROPHOSPHATASE/PHOSPHODIESTERASE"/>
    <property type="match status" value="1"/>
</dbReference>
<dbReference type="PANTHER" id="PTHR10151:SF120">
    <property type="entry name" value="BIS(5'-ADENOSYL)-TRIPHOSPHATASE"/>
    <property type="match status" value="1"/>
</dbReference>
<keyword evidence="1" id="KW-0472">Membrane</keyword>
<keyword evidence="1" id="KW-0812">Transmembrane</keyword>
<dbReference type="InterPro" id="IPR017850">
    <property type="entry name" value="Alkaline_phosphatase_core_sf"/>
</dbReference>
<dbReference type="Proteomes" id="UP001630127">
    <property type="component" value="Unassembled WGS sequence"/>
</dbReference>
<keyword evidence="3" id="KW-1185">Reference proteome</keyword>
<gene>
    <name evidence="2" type="ORF">ACH5RR_006129</name>
</gene>
<comment type="caution">
    <text evidence="2">The sequence shown here is derived from an EMBL/GenBank/DDBJ whole genome shotgun (WGS) entry which is preliminary data.</text>
</comment>
<evidence type="ECO:0000256" key="1">
    <source>
        <dbReference type="SAM" id="Phobius"/>
    </source>
</evidence>
<dbReference type="GO" id="GO:0016787">
    <property type="term" value="F:hydrolase activity"/>
    <property type="evidence" value="ECO:0007669"/>
    <property type="project" value="UniProtKB-ARBA"/>
</dbReference>
<protein>
    <submittedName>
        <fullName evidence="2">Uncharacterized protein</fullName>
    </submittedName>
</protein>
<organism evidence="2 3">
    <name type="scientific">Cinchona calisaya</name>
    <dbReference type="NCBI Taxonomy" id="153742"/>
    <lineage>
        <taxon>Eukaryota</taxon>
        <taxon>Viridiplantae</taxon>
        <taxon>Streptophyta</taxon>
        <taxon>Embryophyta</taxon>
        <taxon>Tracheophyta</taxon>
        <taxon>Spermatophyta</taxon>
        <taxon>Magnoliopsida</taxon>
        <taxon>eudicotyledons</taxon>
        <taxon>Gunneridae</taxon>
        <taxon>Pentapetalae</taxon>
        <taxon>asterids</taxon>
        <taxon>lamiids</taxon>
        <taxon>Gentianales</taxon>
        <taxon>Rubiaceae</taxon>
        <taxon>Cinchonoideae</taxon>
        <taxon>Cinchoneae</taxon>
        <taxon>Cinchona</taxon>
    </lineage>
</organism>
<sequence length="190" mass="20720">MDTDSPSLLQPGHIAAAGKVEEENPQSSTTALLIFSTNSSPLTTPKSTAKTILFFICLILTNCIAFSAALASPSPSTFEVSHSLNKLNHPVVLLISSDGFRFGYQFKTKTPNLDRLINNGTEAEKGLIPVFPAVTFPNHYSIVTGLYPAYHGIIHNYFTDPKTGEVFSMNSHEPSRGLGSLYGRLWQIMD</sequence>
<evidence type="ECO:0000313" key="3">
    <source>
        <dbReference type="Proteomes" id="UP001630127"/>
    </source>
</evidence>
<keyword evidence="1" id="KW-1133">Transmembrane helix</keyword>
<evidence type="ECO:0000313" key="2">
    <source>
        <dbReference type="EMBL" id="KAL3532608.1"/>
    </source>
</evidence>
<proteinExistence type="predicted"/>
<reference evidence="2 3" key="1">
    <citation type="submission" date="2024-11" db="EMBL/GenBank/DDBJ databases">
        <title>A near-complete genome assembly of Cinchona calisaya.</title>
        <authorList>
            <person name="Lian D.C."/>
            <person name="Zhao X.W."/>
            <person name="Wei L."/>
        </authorList>
    </citation>
    <scope>NUCLEOTIDE SEQUENCE [LARGE SCALE GENOMIC DNA]</scope>
    <source>
        <tissue evidence="2">Nenye</tissue>
    </source>
</reference>
<dbReference type="InterPro" id="IPR002591">
    <property type="entry name" value="Phosphodiest/P_Trfase"/>
</dbReference>
<dbReference type="AlphaFoldDB" id="A0ABD3ANH1"/>
<dbReference type="Pfam" id="PF01663">
    <property type="entry name" value="Phosphodiest"/>
    <property type="match status" value="1"/>
</dbReference>